<dbReference type="Pfam" id="PF21266">
    <property type="entry name" value="S1_RRP4"/>
    <property type="match status" value="1"/>
</dbReference>
<evidence type="ECO:0008006" key="12">
    <source>
        <dbReference type="Google" id="ProtNLM"/>
    </source>
</evidence>
<dbReference type="CDD" id="cd05789">
    <property type="entry name" value="S1_Rrp4"/>
    <property type="match status" value="1"/>
</dbReference>
<keyword evidence="11" id="KW-1185">Reference proteome</keyword>
<dbReference type="GO" id="GO:0034475">
    <property type="term" value="P:U4 snRNA 3'-end processing"/>
    <property type="evidence" value="ECO:0007669"/>
    <property type="project" value="TreeGrafter"/>
</dbReference>
<keyword evidence="4" id="KW-0271">Exosome</keyword>
<dbReference type="Pfam" id="PF15985">
    <property type="entry name" value="KH_6"/>
    <property type="match status" value="1"/>
</dbReference>
<evidence type="ECO:0000256" key="6">
    <source>
        <dbReference type="ARBA" id="ARBA00023242"/>
    </source>
</evidence>
<feature type="domain" description="Exosome complex component N-terminal" evidence="7">
    <location>
        <begin position="41"/>
        <end position="77"/>
    </location>
</feature>
<evidence type="ECO:0000256" key="5">
    <source>
        <dbReference type="ARBA" id="ARBA00022884"/>
    </source>
</evidence>
<dbReference type="InterPro" id="IPR025721">
    <property type="entry name" value="Exosome_cplx_N_dom"/>
</dbReference>
<gene>
    <name evidence="10" type="ORF">D9619_006584</name>
</gene>
<dbReference type="PANTHER" id="PTHR21321">
    <property type="entry name" value="PNAS-3 RELATED"/>
    <property type="match status" value="1"/>
</dbReference>
<dbReference type="PANTHER" id="PTHR21321:SF4">
    <property type="entry name" value="EXOSOME COMPLEX COMPONENT RRP4"/>
    <property type="match status" value="1"/>
</dbReference>
<proteinExistence type="inferred from homology"/>
<dbReference type="GO" id="GO:0000467">
    <property type="term" value="P:exonucleolytic trimming to generate mature 3'-end of 5.8S rRNA from tricistronic rRNA transcript (SSU-rRNA, 5.8S rRNA, LSU-rRNA)"/>
    <property type="evidence" value="ECO:0007669"/>
    <property type="project" value="TreeGrafter"/>
</dbReference>
<sequence>MISFTSFPVRFEDTTRHHPDVEDDLMELDEHDLDSQGSRMTCPGESLTSSQAYMRGHGTYVENEEVIASVAGTIERVNKLVTVRAIRSRYNPEVGDLVVGRITEVQPRRWKVDANSRQDAVLMLSSVNLPGGVQRRKLESDELQMRGFFEEGDLLVAEVQAFFSDGAMSLHTRSLKYGKLRNGQLVTIPPILVRRLKSHFLTLPCGVDLILGLNGYIWVRQHVKENEQEGEEGFDAEAVYSNVNDDIDESTRNAIARVCQIIRVLASHFVPLTDNLLLEAYEWTVEQESSVKDLLQQDFGDALVASITSAR</sequence>
<dbReference type="FunFam" id="2.40.50.140:FF:000038">
    <property type="entry name" value="Exosome complex component RRP4"/>
    <property type="match status" value="1"/>
</dbReference>
<dbReference type="Proteomes" id="UP000567179">
    <property type="component" value="Unassembled WGS sequence"/>
</dbReference>
<dbReference type="InterPro" id="IPR026699">
    <property type="entry name" value="Exosome_RNA_bind1/RRP40/RRP4"/>
</dbReference>
<dbReference type="InterPro" id="IPR036612">
    <property type="entry name" value="KH_dom_type_1_sf"/>
</dbReference>
<dbReference type="GO" id="GO:0000177">
    <property type="term" value="C:cytoplasmic exosome (RNase complex)"/>
    <property type="evidence" value="ECO:0007669"/>
    <property type="project" value="TreeGrafter"/>
</dbReference>
<dbReference type="Gene3D" id="2.40.50.140">
    <property type="entry name" value="Nucleic acid-binding proteins"/>
    <property type="match status" value="1"/>
</dbReference>
<dbReference type="GO" id="GO:0071034">
    <property type="term" value="P:CUT catabolic process"/>
    <property type="evidence" value="ECO:0007669"/>
    <property type="project" value="TreeGrafter"/>
</dbReference>
<dbReference type="Gene3D" id="2.40.50.100">
    <property type="match status" value="1"/>
</dbReference>
<organism evidence="10 11">
    <name type="scientific">Psilocybe cf. subviscida</name>
    <dbReference type="NCBI Taxonomy" id="2480587"/>
    <lineage>
        <taxon>Eukaryota</taxon>
        <taxon>Fungi</taxon>
        <taxon>Dikarya</taxon>
        <taxon>Basidiomycota</taxon>
        <taxon>Agaricomycotina</taxon>
        <taxon>Agaricomycetes</taxon>
        <taxon>Agaricomycetidae</taxon>
        <taxon>Agaricales</taxon>
        <taxon>Agaricineae</taxon>
        <taxon>Strophariaceae</taxon>
        <taxon>Psilocybe</taxon>
    </lineage>
</organism>
<comment type="similarity">
    <text evidence="2">Belongs to the RRP4 family.</text>
</comment>
<dbReference type="OrthoDB" id="1650at2759"/>
<dbReference type="GO" id="GO:0003723">
    <property type="term" value="F:RNA binding"/>
    <property type="evidence" value="ECO:0007669"/>
    <property type="project" value="UniProtKB-KW"/>
</dbReference>
<feature type="domain" description="K Homology" evidence="8">
    <location>
        <begin position="183"/>
        <end position="223"/>
    </location>
</feature>
<keyword evidence="6" id="KW-0539">Nucleus</keyword>
<name>A0A8H5B3R9_9AGAR</name>
<dbReference type="GO" id="GO:0000176">
    <property type="term" value="C:nuclear exosome (RNase complex)"/>
    <property type="evidence" value="ECO:0007669"/>
    <property type="project" value="UniProtKB-ARBA"/>
</dbReference>
<dbReference type="GO" id="GO:0071028">
    <property type="term" value="P:nuclear mRNA surveillance"/>
    <property type="evidence" value="ECO:0007669"/>
    <property type="project" value="UniProtKB-ARBA"/>
</dbReference>
<dbReference type="SUPFAM" id="SSF54791">
    <property type="entry name" value="Eukaryotic type KH-domain (KH-domain type I)"/>
    <property type="match status" value="1"/>
</dbReference>
<evidence type="ECO:0000256" key="3">
    <source>
        <dbReference type="ARBA" id="ARBA00022552"/>
    </source>
</evidence>
<dbReference type="GO" id="GO:0071051">
    <property type="term" value="P:poly(A)-dependent snoRNA 3'-end processing"/>
    <property type="evidence" value="ECO:0007669"/>
    <property type="project" value="TreeGrafter"/>
</dbReference>
<evidence type="ECO:0000259" key="8">
    <source>
        <dbReference type="Pfam" id="PF15985"/>
    </source>
</evidence>
<keyword evidence="3" id="KW-0698">rRNA processing</keyword>
<dbReference type="SUPFAM" id="SSF50249">
    <property type="entry name" value="Nucleic acid-binding proteins"/>
    <property type="match status" value="1"/>
</dbReference>
<reference evidence="10 11" key="1">
    <citation type="journal article" date="2020" name="ISME J.">
        <title>Uncovering the hidden diversity of litter-decomposition mechanisms in mushroom-forming fungi.</title>
        <authorList>
            <person name="Floudas D."/>
            <person name="Bentzer J."/>
            <person name="Ahren D."/>
            <person name="Johansson T."/>
            <person name="Persson P."/>
            <person name="Tunlid A."/>
        </authorList>
    </citation>
    <scope>NUCLEOTIDE SEQUENCE [LARGE SCALE GENOMIC DNA]</scope>
    <source>
        <strain evidence="10 11">CBS 101986</strain>
    </source>
</reference>
<evidence type="ECO:0000313" key="11">
    <source>
        <dbReference type="Proteomes" id="UP000567179"/>
    </source>
</evidence>
<evidence type="ECO:0000313" key="10">
    <source>
        <dbReference type="EMBL" id="KAF5316089.1"/>
    </source>
</evidence>
<dbReference type="EMBL" id="JAACJJ010000042">
    <property type="protein sequence ID" value="KAF5316089.1"/>
    <property type="molecule type" value="Genomic_DNA"/>
</dbReference>
<dbReference type="SUPFAM" id="SSF110324">
    <property type="entry name" value="Ribosomal L27 protein-like"/>
    <property type="match status" value="1"/>
</dbReference>
<feature type="domain" description="RRP4 S1" evidence="9">
    <location>
        <begin position="89"/>
        <end position="160"/>
    </location>
</feature>
<dbReference type="AlphaFoldDB" id="A0A8H5B3R9"/>
<keyword evidence="5" id="KW-0694">RNA-binding</keyword>
<evidence type="ECO:0000256" key="2">
    <source>
        <dbReference type="ARBA" id="ARBA00009155"/>
    </source>
</evidence>
<protein>
    <recommendedName>
        <fullName evidence="12">Ribosomal RNA-processing protein 4</fullName>
    </recommendedName>
</protein>
<comment type="caution">
    <text evidence="10">The sequence shown here is derived from an EMBL/GenBank/DDBJ whole genome shotgun (WGS) entry which is preliminary data.</text>
</comment>
<dbReference type="InterPro" id="IPR048565">
    <property type="entry name" value="S1_RRP4"/>
</dbReference>
<comment type="subcellular location">
    <subcellularLocation>
        <location evidence="1">Nucleus</location>
    </subcellularLocation>
</comment>
<dbReference type="GO" id="GO:0071035">
    <property type="term" value="P:nuclear polyadenylation-dependent rRNA catabolic process"/>
    <property type="evidence" value="ECO:0007669"/>
    <property type="project" value="TreeGrafter"/>
</dbReference>
<accession>A0A8H5B3R9</accession>
<evidence type="ECO:0000256" key="1">
    <source>
        <dbReference type="ARBA" id="ARBA00004123"/>
    </source>
</evidence>
<dbReference type="InterPro" id="IPR012340">
    <property type="entry name" value="NA-bd_OB-fold"/>
</dbReference>
<dbReference type="InterPro" id="IPR004088">
    <property type="entry name" value="KH_dom_type_1"/>
</dbReference>
<dbReference type="Pfam" id="PF14382">
    <property type="entry name" value="ECR1_N"/>
    <property type="match status" value="1"/>
</dbReference>
<evidence type="ECO:0000259" key="7">
    <source>
        <dbReference type="Pfam" id="PF14382"/>
    </source>
</evidence>
<dbReference type="GO" id="GO:0071038">
    <property type="term" value="P:TRAMP-dependent tRNA surveillance pathway"/>
    <property type="evidence" value="ECO:0007669"/>
    <property type="project" value="TreeGrafter"/>
</dbReference>
<evidence type="ECO:0000256" key="4">
    <source>
        <dbReference type="ARBA" id="ARBA00022835"/>
    </source>
</evidence>
<evidence type="ECO:0000259" key="9">
    <source>
        <dbReference type="Pfam" id="PF21266"/>
    </source>
</evidence>
<dbReference type="CDD" id="cd22525">
    <property type="entry name" value="KH-I_Rrp4_eukar"/>
    <property type="match status" value="1"/>
</dbReference>